<dbReference type="STRING" id="299255.SAMN02745129_3768"/>
<evidence type="ECO:0000313" key="3">
    <source>
        <dbReference type="Proteomes" id="UP000184268"/>
    </source>
</evidence>
<dbReference type="Proteomes" id="UP000184268">
    <property type="component" value="Unassembled WGS sequence"/>
</dbReference>
<feature type="chain" id="PRO_5009915120" evidence="1">
    <location>
        <begin position="20"/>
        <end position="389"/>
    </location>
</feature>
<accession>A0A1M5XYF7</accession>
<feature type="signal peptide" evidence="1">
    <location>
        <begin position="1"/>
        <end position="19"/>
    </location>
</feature>
<keyword evidence="3" id="KW-1185">Reference proteome</keyword>
<name>A0A1M5XYF7_9GAMM</name>
<protein>
    <submittedName>
        <fullName evidence="2">Plasmid transfer operon, TraF, protein</fullName>
    </submittedName>
</protein>
<proteinExistence type="predicted"/>
<keyword evidence="1" id="KW-0732">Signal</keyword>
<reference evidence="2 3" key="1">
    <citation type="submission" date="2016-11" db="EMBL/GenBank/DDBJ databases">
        <authorList>
            <person name="Jaros S."/>
            <person name="Januszkiewicz K."/>
            <person name="Wedrychowicz H."/>
        </authorList>
    </citation>
    <scope>NUCLEOTIDE SEQUENCE [LARGE SCALE GENOMIC DNA]</scope>
    <source>
        <strain evidence="2 3">DSM 16917</strain>
    </source>
</reference>
<gene>
    <name evidence="2" type="ORF">SAMN02745129_3768</name>
</gene>
<dbReference type="OrthoDB" id="6077588at2"/>
<dbReference type="EMBL" id="FQXG01000006">
    <property type="protein sequence ID" value="SHI04283.1"/>
    <property type="molecule type" value="Genomic_DNA"/>
</dbReference>
<sequence length="389" mass="41809">MKPVVLGLVALAVAPALHANTFADPRIGAMGGAGVASGDFTNAHANPALLTRFQEGQSFSARLGVGAIGRDYEDTIDDVDALQDTLDDLESALNNLNPTDAERLAQQAITQLENLDGTEPSAEVAPALGFYVPSTRVGFALTFGATGYGEGLFTFVESDRDVIEQSLVDGNLNQDDLESFVDANAVLVSELTLSFATQFNAPHIGDFSVGIAPKMQRLDSYFYRATAANFDEDDITSDENMTDSTQFNLDLGLHKSHGDWHFGLVGRNLLGHSVTNVDNAKLELKPSYVAAVAFERSGFTAAFDLDLIEDKSFEAFRLPSQWAKLGLEYDFAGHFQLRGGYRSDLASNHGDRATVGLGISPGRLINLDLTGEFGDDDEIGARVQLGLNF</sequence>
<dbReference type="Pfam" id="PF13729">
    <property type="entry name" value="TraF_2"/>
    <property type="match status" value="1"/>
</dbReference>
<organism evidence="2 3">
    <name type="scientific">Ferrimonas marina</name>
    <dbReference type="NCBI Taxonomy" id="299255"/>
    <lineage>
        <taxon>Bacteria</taxon>
        <taxon>Pseudomonadati</taxon>
        <taxon>Pseudomonadota</taxon>
        <taxon>Gammaproteobacteria</taxon>
        <taxon>Alteromonadales</taxon>
        <taxon>Ferrimonadaceae</taxon>
        <taxon>Ferrimonas</taxon>
    </lineage>
</organism>
<dbReference type="Gene3D" id="2.40.160.60">
    <property type="entry name" value="Outer membrane protein transport protein (OMPP1/FadL/TodX)"/>
    <property type="match status" value="1"/>
</dbReference>
<evidence type="ECO:0000313" key="2">
    <source>
        <dbReference type="EMBL" id="SHI04283.1"/>
    </source>
</evidence>
<evidence type="ECO:0000256" key="1">
    <source>
        <dbReference type="SAM" id="SignalP"/>
    </source>
</evidence>
<dbReference type="AlphaFoldDB" id="A0A1M5XYF7"/>
<dbReference type="InterPro" id="IPR032811">
    <property type="entry name" value="Put_conjugal_transfer"/>
</dbReference>
<dbReference type="RefSeq" id="WP_067664950.1">
    <property type="nucleotide sequence ID" value="NZ_FQXG01000006.1"/>
</dbReference>